<reference evidence="3 4" key="1">
    <citation type="submission" date="2019-07" db="EMBL/GenBank/DDBJ databases">
        <title>The pathways for chlorine oxyanion respiration interact through the shared metabolite chlorate.</title>
        <authorList>
            <person name="Barnum T.P."/>
            <person name="Cheng Y."/>
            <person name="Hill K.A."/>
            <person name="Lucas L.N."/>
            <person name="Carlson H.K."/>
            <person name="Coates J.D."/>
        </authorList>
    </citation>
    <scope>NUCLEOTIDE SEQUENCE [LARGE SCALE GENOMIC DNA]</scope>
    <source>
        <strain evidence="3 4">SFB-3</strain>
    </source>
</reference>
<dbReference type="AlphaFoldDB" id="A0A557QZC8"/>
<dbReference type="SUPFAM" id="SSF56954">
    <property type="entry name" value="Outer membrane efflux proteins (OEP)"/>
    <property type="match status" value="1"/>
</dbReference>
<dbReference type="RefSeq" id="WP_144308691.1">
    <property type="nucleotide sequence ID" value="NZ_VMNK01000004.1"/>
</dbReference>
<organism evidence="3 4">
    <name type="scientific">Denitromonas halophila</name>
    <dbReference type="NCBI Taxonomy" id="1629404"/>
    <lineage>
        <taxon>Bacteria</taxon>
        <taxon>Pseudomonadati</taxon>
        <taxon>Pseudomonadota</taxon>
        <taxon>Betaproteobacteria</taxon>
        <taxon>Rhodocyclales</taxon>
        <taxon>Zoogloeaceae</taxon>
        <taxon>Denitromonas</taxon>
    </lineage>
</organism>
<comment type="caution">
    <text evidence="3">The sequence shown here is derived from an EMBL/GenBank/DDBJ whole genome shotgun (WGS) entry which is preliminary data.</text>
</comment>
<dbReference type="EMBL" id="VMNK01000004">
    <property type="protein sequence ID" value="TVO58216.1"/>
    <property type="molecule type" value="Genomic_DNA"/>
</dbReference>
<proteinExistence type="inferred from homology"/>
<dbReference type="Pfam" id="PF02321">
    <property type="entry name" value="OEP"/>
    <property type="match status" value="2"/>
</dbReference>
<dbReference type="Gene3D" id="2.20.200.10">
    <property type="entry name" value="Outer membrane efflux proteins (OEP)"/>
    <property type="match status" value="1"/>
</dbReference>
<name>A0A557QZC8_9RHOO</name>
<keyword evidence="4" id="KW-1185">Reference proteome</keyword>
<dbReference type="InterPro" id="IPR003423">
    <property type="entry name" value="OMP_efflux"/>
</dbReference>
<sequence>MTSSRPLHPRTLGAGLLALLLSGCATLGPDYVAPAMPAPAAWHATSSLAVATDSESIARWWQALGDAELSALVEQALRNNPDLQSSRAALQAARAMERVARAGQGPNVGATGATSASRYGDASVSERWSAGFDAAWELDVFGGVRRGVEAAQADREAARATLASTHASLAAEVALNYVTLRTSQARLDIARRNLATQLETLQLTDWRAQAGLASSVDVEQARTNAEQTRAQIPSLQTSIVSAANHLAVLTGDAPGRLQASLADGNLPALPTAVAVGIPAEGLRQRPDVQAAERQLAAETARIGVAEAARYPGFNLTGSIGLEAATFGALGNGASVIRSLAAGISGVLFDGGALAARVDQQSAVREQRLQAYRSAVLAALEDVENALTALDNTARRRNALAAASTAARNANLLAADRYRSGLIDFRTVLETERSLLSTEDSLAIAEGERLNALIQLYKALGGGWSRADLTESADTPQGNLS</sequence>
<dbReference type="NCBIfam" id="TIGR01845">
    <property type="entry name" value="outer_NodT"/>
    <property type="match status" value="1"/>
</dbReference>
<keyword evidence="2" id="KW-0472">Membrane</keyword>
<gene>
    <name evidence="3" type="ORF">FHP91_05740</name>
</gene>
<protein>
    <submittedName>
        <fullName evidence="3">Efflux transporter outer membrane subunit</fullName>
    </submittedName>
</protein>
<dbReference type="GO" id="GO:0005886">
    <property type="term" value="C:plasma membrane"/>
    <property type="evidence" value="ECO:0007669"/>
    <property type="project" value="UniProtKB-SubCell"/>
</dbReference>
<dbReference type="InterPro" id="IPR010131">
    <property type="entry name" value="MdtP/NodT-like"/>
</dbReference>
<comment type="similarity">
    <text evidence="1 2">Belongs to the outer membrane factor (OMF) (TC 1.B.17) family.</text>
</comment>
<evidence type="ECO:0000313" key="4">
    <source>
        <dbReference type="Proteomes" id="UP000319502"/>
    </source>
</evidence>
<dbReference type="PANTHER" id="PTHR30203">
    <property type="entry name" value="OUTER MEMBRANE CATION EFFLUX PROTEIN"/>
    <property type="match status" value="1"/>
</dbReference>
<dbReference type="Gene3D" id="1.20.1600.10">
    <property type="entry name" value="Outer membrane efflux proteins (OEP)"/>
    <property type="match status" value="1"/>
</dbReference>
<evidence type="ECO:0000256" key="1">
    <source>
        <dbReference type="ARBA" id="ARBA00007613"/>
    </source>
</evidence>
<keyword evidence="2" id="KW-1134">Transmembrane beta strand</keyword>
<accession>A0A557QZC8</accession>
<keyword evidence="2" id="KW-0564">Palmitate</keyword>
<dbReference type="PANTHER" id="PTHR30203:SF25">
    <property type="entry name" value="OUTER MEMBRANE PROTEIN-RELATED"/>
    <property type="match status" value="1"/>
</dbReference>
<dbReference type="GO" id="GO:0015562">
    <property type="term" value="F:efflux transmembrane transporter activity"/>
    <property type="evidence" value="ECO:0007669"/>
    <property type="project" value="InterPro"/>
</dbReference>
<keyword evidence="2" id="KW-0449">Lipoprotein</keyword>
<dbReference type="Proteomes" id="UP000319502">
    <property type="component" value="Unassembled WGS sequence"/>
</dbReference>
<comment type="subcellular location">
    <subcellularLocation>
        <location evidence="2">Cell membrane</location>
        <topology evidence="2">Lipid-anchor</topology>
    </subcellularLocation>
</comment>
<evidence type="ECO:0000313" key="3">
    <source>
        <dbReference type="EMBL" id="TVO58216.1"/>
    </source>
</evidence>
<evidence type="ECO:0000256" key="2">
    <source>
        <dbReference type="RuleBase" id="RU362097"/>
    </source>
</evidence>
<dbReference type="OrthoDB" id="9770517at2"/>
<keyword evidence="2" id="KW-0812">Transmembrane</keyword>
<dbReference type="PROSITE" id="PS51257">
    <property type="entry name" value="PROKAR_LIPOPROTEIN"/>
    <property type="match status" value="1"/>
</dbReference>